<feature type="transmembrane region" description="Helical" evidence="5">
    <location>
        <begin position="30"/>
        <end position="47"/>
    </location>
</feature>
<evidence type="ECO:0000313" key="7">
    <source>
        <dbReference type="Proteomes" id="UP001367676"/>
    </source>
</evidence>
<dbReference type="Pfam" id="PF00083">
    <property type="entry name" value="Sugar_tr"/>
    <property type="match status" value="1"/>
</dbReference>
<dbReference type="InterPro" id="IPR050549">
    <property type="entry name" value="MFS_Trehalose_Transporter"/>
</dbReference>
<evidence type="ECO:0000256" key="2">
    <source>
        <dbReference type="ARBA" id="ARBA00022692"/>
    </source>
</evidence>
<protein>
    <submittedName>
        <fullName evidence="6">Uncharacterized protein</fullName>
    </submittedName>
</protein>
<comment type="caution">
    <text evidence="6">The sequence shown here is derived from an EMBL/GenBank/DDBJ whole genome shotgun (WGS) entry which is preliminary data.</text>
</comment>
<dbReference type="EMBL" id="JBBCAQ010000037">
    <property type="protein sequence ID" value="KAK7574373.1"/>
    <property type="molecule type" value="Genomic_DNA"/>
</dbReference>
<keyword evidence="7" id="KW-1185">Reference proteome</keyword>
<feature type="transmembrane region" description="Helical" evidence="5">
    <location>
        <begin position="54"/>
        <end position="72"/>
    </location>
</feature>
<proteinExistence type="predicted"/>
<feature type="transmembrane region" description="Helical" evidence="5">
    <location>
        <begin position="303"/>
        <end position="320"/>
    </location>
</feature>
<feature type="transmembrane region" description="Helical" evidence="5">
    <location>
        <begin position="221"/>
        <end position="246"/>
    </location>
</feature>
<dbReference type="Gene3D" id="1.20.1250.20">
    <property type="entry name" value="MFS general substrate transporter like domains"/>
    <property type="match status" value="1"/>
</dbReference>
<comment type="subcellular location">
    <subcellularLocation>
        <location evidence="1">Membrane</location>
    </subcellularLocation>
</comment>
<organism evidence="6 7">
    <name type="scientific">Parthenolecanium corni</name>
    <dbReference type="NCBI Taxonomy" id="536013"/>
    <lineage>
        <taxon>Eukaryota</taxon>
        <taxon>Metazoa</taxon>
        <taxon>Ecdysozoa</taxon>
        <taxon>Arthropoda</taxon>
        <taxon>Hexapoda</taxon>
        <taxon>Insecta</taxon>
        <taxon>Pterygota</taxon>
        <taxon>Neoptera</taxon>
        <taxon>Paraneoptera</taxon>
        <taxon>Hemiptera</taxon>
        <taxon>Sternorrhyncha</taxon>
        <taxon>Coccoidea</taxon>
        <taxon>Coccidae</taxon>
        <taxon>Parthenolecanium</taxon>
    </lineage>
</organism>
<dbReference type="AlphaFoldDB" id="A0AAN9T5P4"/>
<feature type="transmembrane region" description="Helical" evidence="5">
    <location>
        <begin position="145"/>
        <end position="163"/>
    </location>
</feature>
<evidence type="ECO:0000256" key="3">
    <source>
        <dbReference type="ARBA" id="ARBA00022989"/>
    </source>
</evidence>
<dbReference type="SUPFAM" id="SSF103473">
    <property type="entry name" value="MFS general substrate transporter"/>
    <property type="match status" value="1"/>
</dbReference>
<sequence length="461" mass="53329">MIPTENLPVMNHYARNAKLDERADEVRLEGHLMISSIIGFIIGGVLVHFLGRKYTVIAANVSFIAAFSYSYYGCDEDETNYLTYKMGMANKLVNAIGFVAFFIYMAEIASPIFRAFFMGFYHFNGALTGEMVHETFDEFTDLHPLLRNCFILATLSFLISLFIPETPFWLSVKGKPEKAEETFTWIRANNPDMTEFNLMVARAESVGEEERILRRIFSQSFFVGFMLSIFIVIGGFIPCQLIYAVIYDFYIAKYNKYFKHGNMHVLFFATRKLLSEPTAHRYRNNIYGQLIFLSFNFVAPRKVLFFVSYILGVVVVVMIRLHPEDFESLDYMVSYCNLTPAVAIVSLTQILPVEIYPTPLREVGVVVTAILNRLYMHAYSYFFESATTVTSYPWIWMSRSFSYASFYISLFGMPFLLIFMPETMYTNLYEVDELIFDIHVPFRGQKEGLEDESMADEFEES</sequence>
<dbReference type="Proteomes" id="UP001367676">
    <property type="component" value="Unassembled WGS sequence"/>
</dbReference>
<dbReference type="GO" id="GO:0016020">
    <property type="term" value="C:membrane"/>
    <property type="evidence" value="ECO:0007669"/>
    <property type="project" value="UniProtKB-SubCell"/>
</dbReference>
<name>A0AAN9T5P4_9HEMI</name>
<feature type="transmembrane region" description="Helical" evidence="5">
    <location>
        <begin position="402"/>
        <end position="420"/>
    </location>
</feature>
<evidence type="ECO:0000256" key="4">
    <source>
        <dbReference type="ARBA" id="ARBA00023136"/>
    </source>
</evidence>
<dbReference type="PANTHER" id="PTHR48021:SF1">
    <property type="entry name" value="GH07001P-RELATED"/>
    <property type="match status" value="1"/>
</dbReference>
<evidence type="ECO:0000313" key="6">
    <source>
        <dbReference type="EMBL" id="KAK7574373.1"/>
    </source>
</evidence>
<evidence type="ECO:0000256" key="5">
    <source>
        <dbReference type="SAM" id="Phobius"/>
    </source>
</evidence>
<dbReference type="PANTHER" id="PTHR48021">
    <property type="match status" value="1"/>
</dbReference>
<keyword evidence="4 5" id="KW-0472">Membrane</keyword>
<dbReference type="InterPro" id="IPR005828">
    <property type="entry name" value="MFS_sugar_transport-like"/>
</dbReference>
<accession>A0AAN9T5P4</accession>
<evidence type="ECO:0000256" key="1">
    <source>
        <dbReference type="ARBA" id="ARBA00004370"/>
    </source>
</evidence>
<feature type="transmembrane region" description="Helical" evidence="5">
    <location>
        <begin position="92"/>
        <end position="113"/>
    </location>
</feature>
<gene>
    <name evidence="6" type="ORF">V9T40_011564</name>
</gene>
<reference evidence="6 7" key="1">
    <citation type="submission" date="2024-03" db="EMBL/GenBank/DDBJ databases">
        <title>Adaptation during the transition from Ophiocordyceps entomopathogen to insect associate is accompanied by gene loss and intensified selection.</title>
        <authorList>
            <person name="Ward C.M."/>
            <person name="Onetto C.A."/>
            <person name="Borneman A.R."/>
        </authorList>
    </citation>
    <scope>NUCLEOTIDE SEQUENCE [LARGE SCALE GENOMIC DNA]</scope>
    <source>
        <strain evidence="6">AWRI1</strain>
        <tissue evidence="6">Single Adult Female</tissue>
    </source>
</reference>
<feature type="transmembrane region" description="Helical" evidence="5">
    <location>
        <begin position="332"/>
        <end position="351"/>
    </location>
</feature>
<dbReference type="GO" id="GO:0022857">
    <property type="term" value="F:transmembrane transporter activity"/>
    <property type="evidence" value="ECO:0007669"/>
    <property type="project" value="InterPro"/>
</dbReference>
<keyword evidence="2 5" id="KW-0812">Transmembrane</keyword>
<dbReference type="InterPro" id="IPR036259">
    <property type="entry name" value="MFS_trans_sf"/>
</dbReference>
<keyword evidence="3 5" id="KW-1133">Transmembrane helix</keyword>